<dbReference type="KEGG" id="tva:4758690"/>
<dbReference type="Proteomes" id="UP000001542">
    <property type="component" value="Unassembled WGS sequence"/>
</dbReference>
<dbReference type="PANTHER" id="PTHR43656">
    <property type="entry name" value="BINDING OXIDOREDUCTASE, PUTATIVE (AFU_ORTHOLOGUE AFUA_2G08260)-RELATED"/>
    <property type="match status" value="1"/>
</dbReference>
<gene>
    <name evidence="4" type="ORF">TVAG_265760</name>
</gene>
<dbReference type="AlphaFoldDB" id="A2F2H3"/>
<keyword evidence="2" id="KW-0560">Oxidoreductase</keyword>
<keyword evidence="1" id="KW-0285">Flavoprotein</keyword>
<dbReference type="SUPFAM" id="SSF51395">
    <property type="entry name" value="FMN-linked oxidoreductases"/>
    <property type="match status" value="1"/>
</dbReference>
<reference evidence="4" key="2">
    <citation type="journal article" date="2007" name="Science">
        <title>Draft genome sequence of the sexually transmitted pathogen Trichomonas vaginalis.</title>
        <authorList>
            <person name="Carlton J.M."/>
            <person name="Hirt R.P."/>
            <person name="Silva J.C."/>
            <person name="Delcher A.L."/>
            <person name="Schatz M."/>
            <person name="Zhao Q."/>
            <person name="Wortman J.R."/>
            <person name="Bidwell S.L."/>
            <person name="Alsmark U.C.M."/>
            <person name="Besteiro S."/>
            <person name="Sicheritz-Ponten T."/>
            <person name="Noel C.J."/>
            <person name="Dacks J.B."/>
            <person name="Foster P.G."/>
            <person name="Simillion C."/>
            <person name="Van de Peer Y."/>
            <person name="Miranda-Saavedra D."/>
            <person name="Barton G.J."/>
            <person name="Westrop G.D."/>
            <person name="Mueller S."/>
            <person name="Dessi D."/>
            <person name="Fiori P.L."/>
            <person name="Ren Q."/>
            <person name="Paulsen I."/>
            <person name="Zhang H."/>
            <person name="Bastida-Corcuera F.D."/>
            <person name="Simoes-Barbosa A."/>
            <person name="Brown M.T."/>
            <person name="Hayes R.D."/>
            <person name="Mukherjee M."/>
            <person name="Okumura C.Y."/>
            <person name="Schneider R."/>
            <person name="Smith A.J."/>
            <person name="Vanacova S."/>
            <person name="Villalvazo M."/>
            <person name="Haas B.J."/>
            <person name="Pertea M."/>
            <person name="Feldblyum T.V."/>
            <person name="Utterback T.R."/>
            <person name="Shu C.L."/>
            <person name="Osoegawa K."/>
            <person name="de Jong P.J."/>
            <person name="Hrdy I."/>
            <person name="Horvathova L."/>
            <person name="Zubacova Z."/>
            <person name="Dolezal P."/>
            <person name="Malik S.B."/>
            <person name="Logsdon J.M. Jr."/>
            <person name="Henze K."/>
            <person name="Gupta A."/>
            <person name="Wang C.C."/>
            <person name="Dunne R.L."/>
            <person name="Upcroft J.A."/>
            <person name="Upcroft P."/>
            <person name="White O."/>
            <person name="Salzberg S.L."/>
            <person name="Tang P."/>
            <person name="Chiu C.-H."/>
            <person name="Lee Y.-S."/>
            <person name="Embley T.M."/>
            <person name="Coombs G.H."/>
            <person name="Mottram J.C."/>
            <person name="Tachezy J."/>
            <person name="Fraser-Liggett C.M."/>
            <person name="Johnson P.J."/>
        </authorList>
    </citation>
    <scope>NUCLEOTIDE SEQUENCE [LARGE SCALE GENOMIC DNA]</scope>
    <source>
        <strain evidence="4">G3</strain>
    </source>
</reference>
<dbReference type="STRING" id="5722.A2F2H3"/>
<evidence type="ECO:0000256" key="1">
    <source>
        <dbReference type="ARBA" id="ARBA00022630"/>
    </source>
</evidence>
<dbReference type="InterPro" id="IPR013785">
    <property type="entry name" value="Aldolase_TIM"/>
</dbReference>
<dbReference type="VEuPathDB" id="TrichDB:TVAGG3_0980460"/>
<protein>
    <submittedName>
        <fullName evidence="4">Oxidoreductase, FAD/FMN-binding family protein</fullName>
    </submittedName>
</protein>
<dbReference type="eggNOG" id="KOG0134">
    <property type="taxonomic scope" value="Eukaryota"/>
</dbReference>
<dbReference type="OrthoDB" id="1663137at2759"/>
<proteinExistence type="predicted"/>
<accession>A2F2H3</accession>
<dbReference type="CDD" id="cd02803">
    <property type="entry name" value="OYE_like_FMN_family"/>
    <property type="match status" value="1"/>
</dbReference>
<sequence length="356" mass="39702">MDKLFSPVKVGSITIKNRFMRSPCFMNGCDVDGLPKPWLLKYYKDMADGQMGLIIPEYLYVQRSGRACEGQGGMENDKQAEAWKSTVDYMHKRGTKTLFQIADAGLTTEFRFTGERPRGPSPLQPGSRAMTLMEISEVIDKYRQCAKRLQQVGVDGIELHGAHGYLISSFLSPMTNHREDQYGGSPENRRRILVEIVDAIRKECGKDFVIGIKINGDDCKAGNPGIMPNDLAATMAAIPDMDLWEVSCGFQEASTTIRSTNRIMRRKDFPLKEGYNVPIITIVRKTTKAAIGVVGGIRKTETMIKALEEGADLISLGRPTIADTHVVQHIREGKKMKCISCGQCIMKGEQQVKCWI</sequence>
<evidence type="ECO:0000313" key="4">
    <source>
        <dbReference type="EMBL" id="EAY00873.1"/>
    </source>
</evidence>
<organism evidence="4 5">
    <name type="scientific">Trichomonas vaginalis (strain ATCC PRA-98 / G3)</name>
    <dbReference type="NCBI Taxonomy" id="412133"/>
    <lineage>
        <taxon>Eukaryota</taxon>
        <taxon>Metamonada</taxon>
        <taxon>Parabasalia</taxon>
        <taxon>Trichomonadida</taxon>
        <taxon>Trichomonadidae</taxon>
        <taxon>Trichomonas</taxon>
    </lineage>
</organism>
<dbReference type="GO" id="GO:0010181">
    <property type="term" value="F:FMN binding"/>
    <property type="evidence" value="ECO:0007669"/>
    <property type="project" value="InterPro"/>
</dbReference>
<dbReference type="RefSeq" id="XP_001313802.1">
    <property type="nucleotide sequence ID" value="XM_001313801.1"/>
</dbReference>
<reference evidence="4" key="1">
    <citation type="submission" date="2006-10" db="EMBL/GenBank/DDBJ databases">
        <authorList>
            <person name="Amadeo P."/>
            <person name="Zhao Q."/>
            <person name="Wortman J."/>
            <person name="Fraser-Liggett C."/>
            <person name="Carlton J."/>
        </authorList>
    </citation>
    <scope>NUCLEOTIDE SEQUENCE</scope>
    <source>
        <strain evidence="4">G3</strain>
    </source>
</reference>
<evidence type="ECO:0000256" key="2">
    <source>
        <dbReference type="ARBA" id="ARBA00023002"/>
    </source>
</evidence>
<dbReference type="SMR" id="A2F2H3"/>
<feature type="domain" description="NADH:flavin oxidoreductase/NADH oxidase N-terminal" evidence="3">
    <location>
        <begin position="3"/>
        <end position="334"/>
    </location>
</feature>
<evidence type="ECO:0000313" key="5">
    <source>
        <dbReference type="Proteomes" id="UP000001542"/>
    </source>
</evidence>
<dbReference type="OMA" id="ATWENMA"/>
<dbReference type="GO" id="GO:0016491">
    <property type="term" value="F:oxidoreductase activity"/>
    <property type="evidence" value="ECO:0007669"/>
    <property type="project" value="UniProtKB-KW"/>
</dbReference>
<dbReference type="Pfam" id="PF00724">
    <property type="entry name" value="Oxidored_FMN"/>
    <property type="match status" value="1"/>
</dbReference>
<evidence type="ECO:0000259" key="3">
    <source>
        <dbReference type="Pfam" id="PF00724"/>
    </source>
</evidence>
<dbReference type="InterPro" id="IPR001155">
    <property type="entry name" value="OxRdtase_FMN_N"/>
</dbReference>
<dbReference type="VEuPathDB" id="TrichDB:TVAG_265760"/>
<dbReference type="Gene3D" id="3.20.20.70">
    <property type="entry name" value="Aldolase class I"/>
    <property type="match status" value="1"/>
</dbReference>
<dbReference type="PANTHER" id="PTHR43656:SF2">
    <property type="entry name" value="BINDING OXIDOREDUCTASE, PUTATIVE (AFU_ORTHOLOGUE AFUA_2G08260)-RELATED"/>
    <property type="match status" value="1"/>
</dbReference>
<name>A2F2H3_TRIV3</name>
<keyword evidence="5" id="KW-1185">Reference proteome</keyword>
<dbReference type="EMBL" id="DS113586">
    <property type="protein sequence ID" value="EAY00873.1"/>
    <property type="molecule type" value="Genomic_DNA"/>
</dbReference>
<dbReference type="InterPro" id="IPR051799">
    <property type="entry name" value="NADH_flavin_oxidoreductase"/>
</dbReference>
<dbReference type="InParanoid" id="A2F2H3"/>